<protein>
    <submittedName>
        <fullName evidence="1">GL11481</fullName>
    </submittedName>
</protein>
<organism evidence="2">
    <name type="scientific">Drosophila persimilis</name>
    <name type="common">Fruit fly</name>
    <dbReference type="NCBI Taxonomy" id="7234"/>
    <lineage>
        <taxon>Eukaryota</taxon>
        <taxon>Metazoa</taxon>
        <taxon>Ecdysozoa</taxon>
        <taxon>Arthropoda</taxon>
        <taxon>Hexapoda</taxon>
        <taxon>Insecta</taxon>
        <taxon>Pterygota</taxon>
        <taxon>Neoptera</taxon>
        <taxon>Endopterygota</taxon>
        <taxon>Diptera</taxon>
        <taxon>Brachycera</taxon>
        <taxon>Muscomorpha</taxon>
        <taxon>Ephydroidea</taxon>
        <taxon>Drosophilidae</taxon>
        <taxon>Drosophila</taxon>
        <taxon>Sophophora</taxon>
    </lineage>
</organism>
<gene>
    <name evidence="1" type="primary">Dper\GL11481</name>
    <name evidence="1" type="ORF">Dper_GL11481</name>
</gene>
<sequence length="79" mass="9148">MDEKDTEVESEIVDSIPECNIDAKTLRLKSLKNLCRSLDYKTRNDLEQLVLQMSVEGMMANRELCVAWKLISMTKQIIQ</sequence>
<proteinExistence type="predicted"/>
<keyword evidence="2" id="KW-1185">Reference proteome</keyword>
<accession>B4GB24</accession>
<evidence type="ECO:0000313" key="2">
    <source>
        <dbReference type="Proteomes" id="UP000008744"/>
    </source>
</evidence>
<name>B4GB24_DROPE</name>
<dbReference type="EMBL" id="CH479181">
    <property type="protein sequence ID" value="EDW32126.1"/>
    <property type="molecule type" value="Genomic_DNA"/>
</dbReference>
<evidence type="ECO:0000313" key="1">
    <source>
        <dbReference type="EMBL" id="EDW32126.1"/>
    </source>
</evidence>
<dbReference type="HOGENOM" id="CLU_2608557_0_0_1"/>
<reference evidence="1 2" key="1">
    <citation type="journal article" date="2007" name="Nature">
        <title>Evolution of genes and genomes on the Drosophila phylogeny.</title>
        <authorList>
            <consortium name="Drosophila 12 Genomes Consortium"/>
            <person name="Clark A.G."/>
            <person name="Eisen M.B."/>
            <person name="Smith D.R."/>
            <person name="Bergman C.M."/>
            <person name="Oliver B."/>
            <person name="Markow T.A."/>
            <person name="Kaufman T.C."/>
            <person name="Kellis M."/>
            <person name="Gelbart W."/>
            <person name="Iyer V.N."/>
            <person name="Pollard D.A."/>
            <person name="Sackton T.B."/>
            <person name="Larracuente A.M."/>
            <person name="Singh N.D."/>
            <person name="Abad J.P."/>
            <person name="Abt D.N."/>
            <person name="Adryan B."/>
            <person name="Aguade M."/>
            <person name="Akashi H."/>
            <person name="Anderson W.W."/>
            <person name="Aquadro C.F."/>
            <person name="Ardell D.H."/>
            <person name="Arguello R."/>
            <person name="Artieri C.G."/>
            <person name="Barbash D.A."/>
            <person name="Barker D."/>
            <person name="Barsanti P."/>
            <person name="Batterham P."/>
            <person name="Batzoglou S."/>
            <person name="Begun D."/>
            <person name="Bhutkar A."/>
            <person name="Blanco E."/>
            <person name="Bosak S.A."/>
            <person name="Bradley R.K."/>
            <person name="Brand A.D."/>
            <person name="Brent M.R."/>
            <person name="Brooks A.N."/>
            <person name="Brown R.H."/>
            <person name="Butlin R.K."/>
            <person name="Caggese C."/>
            <person name="Calvi B.R."/>
            <person name="Bernardo de Carvalho A."/>
            <person name="Caspi A."/>
            <person name="Castrezana S."/>
            <person name="Celniker S.E."/>
            <person name="Chang J.L."/>
            <person name="Chapple C."/>
            <person name="Chatterji S."/>
            <person name="Chinwalla A."/>
            <person name="Civetta A."/>
            <person name="Clifton S.W."/>
            <person name="Comeron J.M."/>
            <person name="Costello J.C."/>
            <person name="Coyne J.A."/>
            <person name="Daub J."/>
            <person name="David R.G."/>
            <person name="Delcher A.L."/>
            <person name="Delehaunty K."/>
            <person name="Do C.B."/>
            <person name="Ebling H."/>
            <person name="Edwards K."/>
            <person name="Eickbush T."/>
            <person name="Evans J.D."/>
            <person name="Filipski A."/>
            <person name="Findeiss S."/>
            <person name="Freyhult E."/>
            <person name="Fulton L."/>
            <person name="Fulton R."/>
            <person name="Garcia A.C."/>
            <person name="Gardiner A."/>
            <person name="Garfield D.A."/>
            <person name="Garvin B.E."/>
            <person name="Gibson G."/>
            <person name="Gilbert D."/>
            <person name="Gnerre S."/>
            <person name="Godfrey J."/>
            <person name="Good R."/>
            <person name="Gotea V."/>
            <person name="Gravely B."/>
            <person name="Greenberg A.J."/>
            <person name="Griffiths-Jones S."/>
            <person name="Gross S."/>
            <person name="Guigo R."/>
            <person name="Gustafson E.A."/>
            <person name="Haerty W."/>
            <person name="Hahn M.W."/>
            <person name="Halligan D.L."/>
            <person name="Halpern A.L."/>
            <person name="Halter G.M."/>
            <person name="Han M.V."/>
            <person name="Heger A."/>
            <person name="Hillier L."/>
            <person name="Hinrichs A.S."/>
            <person name="Holmes I."/>
            <person name="Hoskins R.A."/>
            <person name="Hubisz M.J."/>
            <person name="Hultmark D."/>
            <person name="Huntley M.A."/>
            <person name="Jaffe D.B."/>
            <person name="Jagadeeshan S."/>
            <person name="Jeck W.R."/>
            <person name="Johnson J."/>
            <person name="Jones C.D."/>
            <person name="Jordan W.C."/>
            <person name="Karpen G.H."/>
            <person name="Kataoka E."/>
            <person name="Keightley P.D."/>
            <person name="Kheradpour P."/>
            <person name="Kirkness E.F."/>
            <person name="Koerich L.B."/>
            <person name="Kristiansen K."/>
            <person name="Kudrna D."/>
            <person name="Kulathinal R.J."/>
            <person name="Kumar S."/>
            <person name="Kwok R."/>
            <person name="Lander E."/>
            <person name="Langley C.H."/>
            <person name="Lapoint R."/>
            <person name="Lazzaro B.P."/>
            <person name="Lee S.J."/>
            <person name="Levesque L."/>
            <person name="Li R."/>
            <person name="Lin C.F."/>
            <person name="Lin M.F."/>
            <person name="Lindblad-Toh K."/>
            <person name="Llopart A."/>
            <person name="Long M."/>
            <person name="Low L."/>
            <person name="Lozovsky E."/>
            <person name="Lu J."/>
            <person name="Luo M."/>
            <person name="Machado C.A."/>
            <person name="Makalowski W."/>
            <person name="Marzo M."/>
            <person name="Matsuda M."/>
            <person name="Matzkin L."/>
            <person name="McAllister B."/>
            <person name="McBride C.S."/>
            <person name="McKernan B."/>
            <person name="McKernan K."/>
            <person name="Mendez-Lago M."/>
            <person name="Minx P."/>
            <person name="Mollenhauer M.U."/>
            <person name="Montooth K."/>
            <person name="Mount S.M."/>
            <person name="Mu X."/>
            <person name="Myers E."/>
            <person name="Negre B."/>
            <person name="Newfeld S."/>
            <person name="Nielsen R."/>
            <person name="Noor M.A."/>
            <person name="O'Grady P."/>
            <person name="Pachter L."/>
            <person name="Papaceit M."/>
            <person name="Parisi M.J."/>
            <person name="Parisi M."/>
            <person name="Parts L."/>
            <person name="Pedersen J.S."/>
            <person name="Pesole G."/>
            <person name="Phillippy A.M."/>
            <person name="Ponting C.P."/>
            <person name="Pop M."/>
            <person name="Porcelli D."/>
            <person name="Powell J.R."/>
            <person name="Prohaska S."/>
            <person name="Pruitt K."/>
            <person name="Puig M."/>
            <person name="Quesneville H."/>
            <person name="Ram K.R."/>
            <person name="Rand D."/>
            <person name="Rasmussen M.D."/>
            <person name="Reed L.K."/>
            <person name="Reenan R."/>
            <person name="Reily A."/>
            <person name="Remington K.A."/>
            <person name="Rieger T.T."/>
            <person name="Ritchie M.G."/>
            <person name="Robin C."/>
            <person name="Rogers Y.H."/>
            <person name="Rohde C."/>
            <person name="Rozas J."/>
            <person name="Rubenfield M.J."/>
            <person name="Ruiz A."/>
            <person name="Russo S."/>
            <person name="Salzberg S.L."/>
            <person name="Sanchez-Gracia A."/>
            <person name="Saranga D.J."/>
            <person name="Sato H."/>
            <person name="Schaeffer S.W."/>
            <person name="Schatz M.C."/>
            <person name="Schlenke T."/>
            <person name="Schwartz R."/>
            <person name="Segarra C."/>
            <person name="Singh R.S."/>
            <person name="Sirot L."/>
            <person name="Sirota M."/>
            <person name="Sisneros N.B."/>
            <person name="Smith C.D."/>
            <person name="Smith T.F."/>
            <person name="Spieth J."/>
            <person name="Stage D.E."/>
            <person name="Stark A."/>
            <person name="Stephan W."/>
            <person name="Strausberg R.L."/>
            <person name="Strempel S."/>
            <person name="Sturgill D."/>
            <person name="Sutton G."/>
            <person name="Sutton G.G."/>
            <person name="Tao W."/>
            <person name="Teichmann S."/>
            <person name="Tobari Y.N."/>
            <person name="Tomimura Y."/>
            <person name="Tsolas J.M."/>
            <person name="Valente V.L."/>
            <person name="Venter E."/>
            <person name="Venter J.C."/>
            <person name="Vicario S."/>
            <person name="Vieira F.G."/>
            <person name="Vilella A.J."/>
            <person name="Villasante A."/>
            <person name="Walenz B."/>
            <person name="Wang J."/>
            <person name="Wasserman M."/>
            <person name="Watts T."/>
            <person name="Wilson D."/>
            <person name="Wilson R.K."/>
            <person name="Wing R.A."/>
            <person name="Wolfner M.F."/>
            <person name="Wong A."/>
            <person name="Wong G.K."/>
            <person name="Wu C.I."/>
            <person name="Wu G."/>
            <person name="Yamamoto D."/>
            <person name="Yang H.P."/>
            <person name="Yang S.P."/>
            <person name="Yorke J.A."/>
            <person name="Yoshida K."/>
            <person name="Zdobnov E."/>
            <person name="Zhang P."/>
            <person name="Zhang Y."/>
            <person name="Zimin A.V."/>
            <person name="Baldwin J."/>
            <person name="Abdouelleil A."/>
            <person name="Abdulkadir J."/>
            <person name="Abebe A."/>
            <person name="Abera B."/>
            <person name="Abreu J."/>
            <person name="Acer S.C."/>
            <person name="Aftuck L."/>
            <person name="Alexander A."/>
            <person name="An P."/>
            <person name="Anderson E."/>
            <person name="Anderson S."/>
            <person name="Arachi H."/>
            <person name="Azer M."/>
            <person name="Bachantsang P."/>
            <person name="Barry A."/>
            <person name="Bayul T."/>
            <person name="Berlin A."/>
            <person name="Bessette D."/>
            <person name="Bloom T."/>
            <person name="Blye J."/>
            <person name="Boguslavskiy L."/>
            <person name="Bonnet C."/>
            <person name="Boukhgalter B."/>
            <person name="Bourzgui I."/>
            <person name="Brown A."/>
            <person name="Cahill P."/>
            <person name="Channer S."/>
            <person name="Cheshatsang Y."/>
            <person name="Chuda L."/>
            <person name="Citroen M."/>
            <person name="Collymore A."/>
            <person name="Cooke P."/>
            <person name="Costello M."/>
            <person name="D'Aco K."/>
            <person name="Daza R."/>
            <person name="De Haan G."/>
            <person name="DeGray S."/>
            <person name="DeMaso C."/>
            <person name="Dhargay N."/>
            <person name="Dooley K."/>
            <person name="Dooley E."/>
            <person name="Doricent M."/>
            <person name="Dorje P."/>
            <person name="Dorjee K."/>
            <person name="Dupes A."/>
            <person name="Elong R."/>
            <person name="Falk J."/>
            <person name="Farina A."/>
            <person name="Faro S."/>
            <person name="Ferguson D."/>
            <person name="Fisher S."/>
            <person name="Foley C.D."/>
            <person name="Franke A."/>
            <person name="Friedrich D."/>
            <person name="Gadbois L."/>
            <person name="Gearin G."/>
            <person name="Gearin C.R."/>
            <person name="Giannoukos G."/>
            <person name="Goode T."/>
            <person name="Graham J."/>
            <person name="Grandbois E."/>
            <person name="Grewal S."/>
            <person name="Gyaltsen K."/>
            <person name="Hafez N."/>
            <person name="Hagos B."/>
            <person name="Hall J."/>
            <person name="Henson C."/>
            <person name="Hollinger A."/>
            <person name="Honan T."/>
            <person name="Huard M.D."/>
            <person name="Hughes L."/>
            <person name="Hurhula B."/>
            <person name="Husby M.E."/>
            <person name="Kamat A."/>
            <person name="Kanga B."/>
            <person name="Kashin S."/>
            <person name="Khazanovich D."/>
            <person name="Kisner P."/>
            <person name="Lance K."/>
            <person name="Lara M."/>
            <person name="Lee W."/>
            <person name="Lennon N."/>
            <person name="Letendre F."/>
            <person name="LeVine R."/>
            <person name="Lipovsky A."/>
            <person name="Liu X."/>
            <person name="Liu J."/>
            <person name="Liu S."/>
            <person name="Lokyitsang T."/>
            <person name="Lokyitsang Y."/>
            <person name="Lubonja R."/>
            <person name="Lui A."/>
            <person name="MacDonald P."/>
            <person name="Magnisalis V."/>
            <person name="Maru K."/>
            <person name="Matthews C."/>
            <person name="McCusker W."/>
            <person name="McDonough S."/>
            <person name="Mehta T."/>
            <person name="Meldrim J."/>
            <person name="Meneus L."/>
            <person name="Mihai O."/>
            <person name="Mihalev A."/>
            <person name="Mihova T."/>
            <person name="Mittelman R."/>
            <person name="Mlenga V."/>
            <person name="Montmayeur A."/>
            <person name="Mulrain L."/>
            <person name="Navidi A."/>
            <person name="Naylor J."/>
            <person name="Negash T."/>
            <person name="Nguyen T."/>
            <person name="Nguyen N."/>
            <person name="Nicol R."/>
            <person name="Norbu C."/>
            <person name="Norbu N."/>
            <person name="Novod N."/>
            <person name="O'Neill B."/>
            <person name="Osman S."/>
            <person name="Markiewicz E."/>
            <person name="Oyono O.L."/>
            <person name="Patti C."/>
            <person name="Phunkhang P."/>
            <person name="Pierre F."/>
            <person name="Priest M."/>
            <person name="Raghuraman S."/>
            <person name="Rege F."/>
            <person name="Reyes R."/>
            <person name="Rise C."/>
            <person name="Rogov P."/>
            <person name="Ross K."/>
            <person name="Ryan E."/>
            <person name="Settipalli S."/>
            <person name="Shea T."/>
            <person name="Sherpa N."/>
            <person name="Shi L."/>
            <person name="Shih D."/>
            <person name="Sparrow T."/>
            <person name="Spaulding J."/>
            <person name="Stalker J."/>
            <person name="Stange-Thomann N."/>
            <person name="Stavropoulos S."/>
            <person name="Stone C."/>
            <person name="Strader C."/>
            <person name="Tesfaye S."/>
            <person name="Thomson T."/>
            <person name="Thoulutsang Y."/>
            <person name="Thoulutsang D."/>
            <person name="Topham K."/>
            <person name="Topping I."/>
            <person name="Tsamla T."/>
            <person name="Vassiliev H."/>
            <person name="Vo A."/>
            <person name="Wangchuk T."/>
            <person name="Wangdi T."/>
            <person name="Weiand M."/>
            <person name="Wilkinson J."/>
            <person name="Wilson A."/>
            <person name="Yadav S."/>
            <person name="Young G."/>
            <person name="Yu Q."/>
            <person name="Zembek L."/>
            <person name="Zhong D."/>
            <person name="Zimmer A."/>
            <person name="Zwirko Z."/>
            <person name="Jaffe D.B."/>
            <person name="Alvarez P."/>
            <person name="Brockman W."/>
            <person name="Butler J."/>
            <person name="Chin C."/>
            <person name="Gnerre S."/>
            <person name="Grabherr M."/>
            <person name="Kleber M."/>
            <person name="Mauceli E."/>
            <person name="MacCallum I."/>
        </authorList>
    </citation>
    <scope>NUCLEOTIDE SEQUENCE [LARGE SCALE GENOMIC DNA]</scope>
    <source>
        <strain evidence="2">MSH-3 / Tucson 14011-0111.49</strain>
    </source>
</reference>
<dbReference type="Proteomes" id="UP000008744">
    <property type="component" value="Unassembled WGS sequence"/>
</dbReference>
<dbReference type="AlphaFoldDB" id="B4GB24"/>